<dbReference type="EMBL" id="CP023466">
    <property type="protein sequence ID" value="ATE79452.1"/>
    <property type="molecule type" value="Genomic_DNA"/>
</dbReference>
<evidence type="ECO:0000313" key="1">
    <source>
        <dbReference type="EMBL" id="ATE79452.1"/>
    </source>
</evidence>
<evidence type="ECO:0008006" key="3">
    <source>
        <dbReference type="Google" id="ProtNLM"/>
    </source>
</evidence>
<accession>A0AB33EGN6</accession>
<name>A0AB33EGN6_9PSED</name>
<dbReference type="AlphaFoldDB" id="A0AB33EGN6"/>
<protein>
    <recommendedName>
        <fullName evidence="3">Ig-like domain-containing protein</fullName>
    </recommendedName>
</protein>
<dbReference type="Proteomes" id="UP000218385">
    <property type="component" value="Chromosome"/>
</dbReference>
<gene>
    <name evidence="1" type="ORF">CNN82_24645</name>
</gene>
<organism evidence="1 2">
    <name type="scientific">Pseudomonas frederiksbergensis</name>
    <dbReference type="NCBI Taxonomy" id="104087"/>
    <lineage>
        <taxon>Bacteria</taxon>
        <taxon>Pseudomonadati</taxon>
        <taxon>Pseudomonadota</taxon>
        <taxon>Gammaproteobacteria</taxon>
        <taxon>Pseudomonadales</taxon>
        <taxon>Pseudomonadaceae</taxon>
        <taxon>Pseudomonas</taxon>
    </lineage>
</organism>
<sequence>MNAFNYSSEQLAALQAESPQEPVDLFAAITSAEMYAQDGVLRLFPILIPGWHEVDYPVASHGVNADETAGAGLGWWILFPAYLFMAEHDTLRLYLGKRLEPGQVPDPTEQGTLIKTVIVPLGQDHQNILGFIPRTAIERPGIHQMHYTVERTSGQGPEPSERIIVWFKPTFPDSLDPSGMSSERVPLQAPQFPAIIDESMVAAGVDFTIPAWPNMTVGDVVTLMIGNQIVKHTLEREEVDQDITVFVAPSVLELIGPAKPLLASYSLQDQVHNKSLTSKIGEGELVPDKTYLDMCWVKDTEDDVLPIDNLDGNPMEVIVPVKRGDAVTGDTAVLTLHDPRTEFTQHFGPLIYKTPSITFPVAYDIVKKLAPTTLTLSYERLRIEAGVEKRTPSYPYSPELKGENYRGPAPTAPQALGGVLSPSLVETLIYVGPGVEGLQVGDLVTLNCLSTSAGGTTRLQTSKRFVTRSMVIPEAGIVVPFEVETLHFDTYLRGSFKATYTVTGENHLDPLESHALLLHIGPVENTLDVIDVGKDENGVLDPQNIPFGTPAICPAKAHTRIGDTVYLQVWSADDTLVWVDSLPVTAAHIGKDIEFRLTFELINSLRHQVIRIDWHIERNKELPLTAPELELRIGDVALELAPPTLVQVPPGTRINPRDTEKKLTVNVSYRGMSTAHLITVIVTGRAGFGSPVVTTRPGNASGTLLIDLPLTTVPANLRGFMKIRYRVSQSGLPDLRSGVTTYEVTSVPDESIVFPRLTIAQAQDHSTLDLSTFKGDVHWSLAPWLFIAVGTRMRVALGGITAAGTEHLIMLFDGVITADHMSHGISGVINRRQLELFKDGSQAVGLSIANFSDKGGIDTFFPVRELTILNKTWTLLINRAIDADTNVSIPNGGSTKTNRVTLYGTGKPDETLTLLQNDNGQKPITSFKVPASGNWTCTLTVTASSFYRLTVQVQPEGETSNFWTFSVLAPQPQPVTPHILLALNARGQNLYDYQHTTTYGISVNGVAAPSTMVRILLNGGIVQDRVYVGANGFWQSTLLAVGTGVHQISIQGIYGNYPVSKVFTQSVTYG</sequence>
<dbReference type="RefSeq" id="WP_096481000.1">
    <property type="nucleotide sequence ID" value="NZ_CP023466.1"/>
</dbReference>
<proteinExistence type="predicted"/>
<evidence type="ECO:0000313" key="2">
    <source>
        <dbReference type="Proteomes" id="UP000218385"/>
    </source>
</evidence>
<reference evidence="1 2" key="1">
    <citation type="submission" date="2017-09" db="EMBL/GenBank/DDBJ databases">
        <title>Complete Genome sequence of Lysobacter capsici KNU-15.</title>
        <authorList>
            <person name="Kim M.-C."/>
            <person name="Yi H."/>
            <person name="Lee D.-W."/>
            <person name="Shin J.-H."/>
        </authorList>
    </citation>
    <scope>NUCLEOTIDE SEQUENCE [LARGE SCALE GENOMIC DNA]</scope>
    <source>
        <strain evidence="1 2">KNU-15</strain>
    </source>
</reference>